<comment type="similarity">
    <text evidence="2">Belongs to the HAD-like hydrolase superfamily. CbbY/CbbZ/Gph/YieH family.</text>
</comment>
<proteinExistence type="inferred from homology"/>
<evidence type="ECO:0000256" key="3">
    <source>
        <dbReference type="ARBA" id="ARBA00022723"/>
    </source>
</evidence>
<keyword evidence="4" id="KW-0460">Magnesium</keyword>
<dbReference type="InterPro" id="IPR036412">
    <property type="entry name" value="HAD-like_sf"/>
</dbReference>
<evidence type="ECO:0000313" key="7">
    <source>
        <dbReference type="Proteomes" id="UP000184389"/>
    </source>
</evidence>
<dbReference type="NCBIfam" id="TIGR01509">
    <property type="entry name" value="HAD-SF-IA-v3"/>
    <property type="match status" value="1"/>
</dbReference>
<dbReference type="Gene3D" id="1.10.150.240">
    <property type="entry name" value="Putative phosphatase, domain 2"/>
    <property type="match status" value="1"/>
</dbReference>
<dbReference type="SFLD" id="SFLDG01135">
    <property type="entry name" value="C1.5.6:_HAD__Beta-PGM__Phospha"/>
    <property type="match status" value="1"/>
</dbReference>
<accession>A0A1M5T3N0</accession>
<dbReference type="Proteomes" id="UP000184389">
    <property type="component" value="Unassembled WGS sequence"/>
</dbReference>
<dbReference type="AlphaFoldDB" id="A0A1M5T3N0"/>
<dbReference type="InterPro" id="IPR051600">
    <property type="entry name" value="Beta-PGM-like"/>
</dbReference>
<dbReference type="GO" id="GO:0046872">
    <property type="term" value="F:metal ion binding"/>
    <property type="evidence" value="ECO:0007669"/>
    <property type="project" value="UniProtKB-KW"/>
</dbReference>
<keyword evidence="5" id="KW-0119">Carbohydrate metabolism</keyword>
<evidence type="ECO:0000256" key="1">
    <source>
        <dbReference type="ARBA" id="ARBA00001946"/>
    </source>
</evidence>
<dbReference type="Pfam" id="PF13419">
    <property type="entry name" value="HAD_2"/>
    <property type="match status" value="1"/>
</dbReference>
<name>A0A1M5T3N0_9FIRM</name>
<dbReference type="InterPro" id="IPR041492">
    <property type="entry name" value="HAD_2"/>
</dbReference>
<protein>
    <submittedName>
        <fullName evidence="6">Haloacid dehalogenase superfamily, subfamily IA, variant 3 with third motif having DD or ED/haloacid dehalogenase superfamily, subfamily IA, variant 1 with third motif having Dx(3-4)D or Dx(3-4)E</fullName>
    </submittedName>
</protein>
<dbReference type="SFLD" id="SFLDS00003">
    <property type="entry name" value="Haloacid_Dehalogenase"/>
    <property type="match status" value="1"/>
</dbReference>
<dbReference type="GO" id="GO:0003824">
    <property type="term" value="F:catalytic activity"/>
    <property type="evidence" value="ECO:0007669"/>
    <property type="project" value="UniProtKB-ARBA"/>
</dbReference>
<dbReference type="Gene3D" id="3.40.50.1000">
    <property type="entry name" value="HAD superfamily/HAD-like"/>
    <property type="match status" value="1"/>
</dbReference>
<evidence type="ECO:0000313" key="6">
    <source>
        <dbReference type="EMBL" id="SHH45335.1"/>
    </source>
</evidence>
<dbReference type="SFLD" id="SFLDG01129">
    <property type="entry name" value="C1.5:_HAD__Beta-PGM__Phosphata"/>
    <property type="match status" value="1"/>
</dbReference>
<dbReference type="RefSeq" id="WP_072742809.1">
    <property type="nucleotide sequence ID" value="NZ_FQXR01000002.1"/>
</dbReference>
<gene>
    <name evidence="6" type="ORF">SAMN02745180_00363</name>
</gene>
<dbReference type="NCBIfam" id="TIGR01549">
    <property type="entry name" value="HAD-SF-IA-v1"/>
    <property type="match status" value="1"/>
</dbReference>
<reference evidence="6 7" key="1">
    <citation type="submission" date="2016-11" db="EMBL/GenBank/DDBJ databases">
        <authorList>
            <person name="Jaros S."/>
            <person name="Januszkiewicz K."/>
            <person name="Wedrychowicz H."/>
        </authorList>
    </citation>
    <scope>NUCLEOTIDE SEQUENCE [LARGE SCALE GENOMIC DNA]</scope>
    <source>
        <strain evidence="6 7">DSM 13106</strain>
    </source>
</reference>
<keyword evidence="7" id="KW-1185">Reference proteome</keyword>
<dbReference type="OrthoDB" id="9797743at2"/>
<dbReference type="InterPro" id="IPR023198">
    <property type="entry name" value="PGP-like_dom2"/>
</dbReference>
<comment type="cofactor">
    <cofactor evidence="1">
        <name>Mg(2+)</name>
        <dbReference type="ChEBI" id="CHEBI:18420"/>
    </cofactor>
</comment>
<evidence type="ECO:0000256" key="2">
    <source>
        <dbReference type="ARBA" id="ARBA00006171"/>
    </source>
</evidence>
<dbReference type="STRING" id="1123281.SAMN02745180_00363"/>
<dbReference type="PANTHER" id="PTHR46193">
    <property type="entry name" value="6-PHOSPHOGLUCONATE PHOSPHATASE"/>
    <property type="match status" value="1"/>
</dbReference>
<evidence type="ECO:0000256" key="5">
    <source>
        <dbReference type="ARBA" id="ARBA00023277"/>
    </source>
</evidence>
<dbReference type="InterPro" id="IPR023214">
    <property type="entry name" value="HAD_sf"/>
</dbReference>
<dbReference type="SUPFAM" id="SSF56784">
    <property type="entry name" value="HAD-like"/>
    <property type="match status" value="1"/>
</dbReference>
<dbReference type="PANTHER" id="PTHR46193:SF18">
    <property type="entry name" value="HEXITOL PHOSPHATASE B"/>
    <property type="match status" value="1"/>
</dbReference>
<dbReference type="InterPro" id="IPR006439">
    <property type="entry name" value="HAD-SF_hydro_IA"/>
</dbReference>
<organism evidence="6 7">
    <name type="scientific">Sporanaerobacter acetigenes DSM 13106</name>
    <dbReference type="NCBI Taxonomy" id="1123281"/>
    <lineage>
        <taxon>Bacteria</taxon>
        <taxon>Bacillati</taxon>
        <taxon>Bacillota</taxon>
        <taxon>Tissierellia</taxon>
        <taxon>Tissierellales</taxon>
        <taxon>Sporanaerobacteraceae</taxon>
        <taxon>Sporanaerobacter</taxon>
    </lineage>
</organism>
<sequence length="222" mass="25180">MLEAVIFDMDGVILNSEAIYVEEGRELFKTLGISVSPEEHYSYVGGTTVDMWTKIKKNHKLDDYTVEELCKMQIGRFKKRLIEEKNLKISEGLVDLIKDLKSHNVKIAIASSSPRSIVDIITKKLNIYEYFDLLVSGELVEKGKPEPDIFLKTAELLGAFLDKTIVIEDSRNGITAANRANIKSVAYKKYAMSEESIPKNADLTIDDFHEIDYDVLDNLLKK</sequence>
<keyword evidence="3" id="KW-0479">Metal-binding</keyword>
<dbReference type="EMBL" id="FQXR01000002">
    <property type="protein sequence ID" value="SHH45335.1"/>
    <property type="molecule type" value="Genomic_DNA"/>
</dbReference>
<evidence type="ECO:0000256" key="4">
    <source>
        <dbReference type="ARBA" id="ARBA00022842"/>
    </source>
</evidence>